<gene>
    <name evidence="1" type="ORF">BpHYR1_029207</name>
</gene>
<evidence type="ECO:0000313" key="1">
    <source>
        <dbReference type="EMBL" id="RNA26162.1"/>
    </source>
</evidence>
<dbReference type="AlphaFoldDB" id="A0A3M7RRK4"/>
<accession>A0A3M7RRK4</accession>
<organism evidence="1 2">
    <name type="scientific">Brachionus plicatilis</name>
    <name type="common">Marine rotifer</name>
    <name type="synonym">Brachionus muelleri</name>
    <dbReference type="NCBI Taxonomy" id="10195"/>
    <lineage>
        <taxon>Eukaryota</taxon>
        <taxon>Metazoa</taxon>
        <taxon>Spiralia</taxon>
        <taxon>Gnathifera</taxon>
        <taxon>Rotifera</taxon>
        <taxon>Eurotatoria</taxon>
        <taxon>Monogononta</taxon>
        <taxon>Pseudotrocha</taxon>
        <taxon>Ploima</taxon>
        <taxon>Brachionidae</taxon>
        <taxon>Brachionus</taxon>
    </lineage>
</organism>
<keyword evidence="2" id="KW-1185">Reference proteome</keyword>
<evidence type="ECO:0000313" key="2">
    <source>
        <dbReference type="Proteomes" id="UP000276133"/>
    </source>
</evidence>
<comment type="caution">
    <text evidence="1">The sequence shown here is derived from an EMBL/GenBank/DDBJ whole genome shotgun (WGS) entry which is preliminary data.</text>
</comment>
<dbReference type="EMBL" id="REGN01002789">
    <property type="protein sequence ID" value="RNA26162.1"/>
    <property type="molecule type" value="Genomic_DNA"/>
</dbReference>
<proteinExistence type="predicted"/>
<reference evidence="1 2" key="1">
    <citation type="journal article" date="2018" name="Sci. Rep.">
        <title>Genomic signatures of local adaptation to the degree of environmental predictability in rotifers.</title>
        <authorList>
            <person name="Franch-Gras L."/>
            <person name="Hahn C."/>
            <person name="Garcia-Roger E.M."/>
            <person name="Carmona M.J."/>
            <person name="Serra M."/>
            <person name="Gomez A."/>
        </authorList>
    </citation>
    <scope>NUCLEOTIDE SEQUENCE [LARGE SCALE GENOMIC DNA]</scope>
    <source>
        <strain evidence="1">HYR1</strain>
    </source>
</reference>
<feature type="non-terminal residue" evidence="1">
    <location>
        <position position="76"/>
    </location>
</feature>
<sequence>AFFAFLGQSGPRTSDLISKVALRVVYYSNTTQFLIKRCLDFFSFNVTFINTVQIQPLKILCKFRLGQTHEKKLGQI</sequence>
<dbReference type="Proteomes" id="UP000276133">
    <property type="component" value="Unassembled WGS sequence"/>
</dbReference>
<protein>
    <submittedName>
        <fullName evidence="1">Uncharacterized protein</fullName>
    </submittedName>
</protein>
<name>A0A3M7RRK4_BRAPC</name>
<feature type="non-terminal residue" evidence="1">
    <location>
        <position position="1"/>
    </location>
</feature>